<keyword evidence="9" id="KW-0902">Two-component regulatory system</keyword>
<dbReference type="InterPro" id="IPR003660">
    <property type="entry name" value="HAMP_dom"/>
</dbReference>
<evidence type="ECO:0000259" key="12">
    <source>
        <dbReference type="PROSITE" id="PS50109"/>
    </source>
</evidence>
<dbReference type="PANTHER" id="PTHR45436:SF8">
    <property type="entry name" value="HISTIDINE KINASE"/>
    <property type="match status" value="1"/>
</dbReference>
<dbReference type="RefSeq" id="WP_142832137.1">
    <property type="nucleotide sequence ID" value="NZ_CP117269.1"/>
</dbReference>
<dbReference type="InterPro" id="IPR004358">
    <property type="entry name" value="Sig_transdc_His_kin-like_C"/>
</dbReference>
<dbReference type="InterPro" id="IPR036097">
    <property type="entry name" value="HisK_dim/P_sf"/>
</dbReference>
<feature type="domain" description="Histidine kinase" evidence="12">
    <location>
        <begin position="238"/>
        <end position="453"/>
    </location>
</feature>
<dbReference type="Gene3D" id="6.10.340.10">
    <property type="match status" value="1"/>
</dbReference>
<protein>
    <recommendedName>
        <fullName evidence="3">histidine kinase</fullName>
        <ecNumber evidence="3">2.7.13.3</ecNumber>
    </recommendedName>
</protein>
<keyword evidence="4" id="KW-0597">Phosphoprotein</keyword>
<dbReference type="InterPro" id="IPR036890">
    <property type="entry name" value="HATPase_C_sf"/>
</dbReference>
<comment type="catalytic activity">
    <reaction evidence="1">
        <text>ATP + protein L-histidine = ADP + protein N-phospho-L-histidine.</text>
        <dbReference type="EC" id="2.7.13.3"/>
    </reaction>
</comment>
<dbReference type="PANTHER" id="PTHR45436">
    <property type="entry name" value="SENSOR HISTIDINE KINASE YKOH"/>
    <property type="match status" value="1"/>
</dbReference>
<dbReference type="PROSITE" id="PS50109">
    <property type="entry name" value="HIS_KIN"/>
    <property type="match status" value="1"/>
</dbReference>
<dbReference type="Gene3D" id="3.30.565.10">
    <property type="entry name" value="Histidine kinase-like ATPase, C-terminal domain"/>
    <property type="match status" value="1"/>
</dbReference>
<dbReference type="EC" id="2.7.13.3" evidence="3"/>
<dbReference type="PRINTS" id="PR00344">
    <property type="entry name" value="BCTRLSENSOR"/>
</dbReference>
<evidence type="ECO:0000256" key="5">
    <source>
        <dbReference type="ARBA" id="ARBA00022679"/>
    </source>
</evidence>
<dbReference type="Gene3D" id="1.10.287.130">
    <property type="match status" value="1"/>
</dbReference>
<evidence type="ECO:0000256" key="1">
    <source>
        <dbReference type="ARBA" id="ARBA00000085"/>
    </source>
</evidence>
<keyword evidence="14" id="KW-0067">ATP-binding</keyword>
<dbReference type="SUPFAM" id="SSF55874">
    <property type="entry name" value="ATPase domain of HSP90 chaperone/DNA topoisomerase II/histidine kinase"/>
    <property type="match status" value="1"/>
</dbReference>
<sequence length="464" mass="49958">MRRARLLRSTPFRLALTFGILVITAFLIAGAVTYELLRRELSRALDMSIRETYSVVASTYVANDLEDLTAAVGTYASLSRSNNRIFLLLDPDGRRVAGNIPAARFQEGFSTVLATDVGMASGGQFRSFAGNVGPNHLIIGQSYAETNHLERIALVSFAWASVAIVALAVAGGAWLAGRAQRRLDGIERTMVEVSGGNLTDRIPLRGNGDDIDVVATHMNHALDRLSGLVEGMRQVSTDIAHDLKTPLNRLKMTVEQAILQSESGQETLALLLEARAEADHINATFEALLRVSQIEAGARKTRFKRVDLSGILASIAEIYGDVAIDNGQSIQFEPSSSPSQWVLGDPELLTQMFVNIVENAITHCPAGTVISIRSGRDGESPRAVVADNGPGIPPEERALVFRRLYRLDKSRTTPGSGLGLSLVKAIAELHGAIVLLQDNQPGLSAVVQFSLSDVHAAVNTESVF</sequence>
<keyword evidence="14" id="KW-0547">Nucleotide-binding</keyword>
<keyword evidence="6 11" id="KW-0812">Transmembrane</keyword>
<evidence type="ECO:0000259" key="13">
    <source>
        <dbReference type="PROSITE" id="PS50885"/>
    </source>
</evidence>
<dbReference type="Pfam" id="PF00672">
    <property type="entry name" value="HAMP"/>
    <property type="match status" value="1"/>
</dbReference>
<geneLocation type="plasmid" evidence="14 15">
    <name>pTi6.2</name>
</geneLocation>
<dbReference type="InterPro" id="IPR003661">
    <property type="entry name" value="HisK_dim/P_dom"/>
</dbReference>
<keyword evidence="8 11" id="KW-1133">Transmembrane helix</keyword>
<evidence type="ECO:0000256" key="11">
    <source>
        <dbReference type="SAM" id="Phobius"/>
    </source>
</evidence>
<feature type="transmembrane region" description="Helical" evidence="11">
    <location>
        <begin position="12"/>
        <end position="34"/>
    </location>
</feature>
<dbReference type="EMBL" id="CP117269">
    <property type="protein sequence ID" value="WFS26325.1"/>
    <property type="molecule type" value="Genomic_DNA"/>
</dbReference>
<gene>
    <name evidence="14" type="ORF">PR018_25205</name>
</gene>
<feature type="domain" description="HAMP" evidence="13">
    <location>
        <begin position="177"/>
        <end position="230"/>
    </location>
</feature>
<dbReference type="Pfam" id="PF00512">
    <property type="entry name" value="HisKA"/>
    <property type="match status" value="1"/>
</dbReference>
<dbReference type="InterPro" id="IPR005467">
    <property type="entry name" value="His_kinase_dom"/>
</dbReference>
<dbReference type="InterPro" id="IPR050428">
    <property type="entry name" value="TCS_sensor_his_kinase"/>
</dbReference>
<evidence type="ECO:0000256" key="4">
    <source>
        <dbReference type="ARBA" id="ARBA00022553"/>
    </source>
</evidence>
<dbReference type="CDD" id="cd00082">
    <property type="entry name" value="HisKA"/>
    <property type="match status" value="1"/>
</dbReference>
<keyword evidence="5" id="KW-0808">Transferase</keyword>
<organism evidence="14 15">
    <name type="scientific">Rhizobium rhododendri</name>
    <dbReference type="NCBI Taxonomy" id="2506430"/>
    <lineage>
        <taxon>Bacteria</taxon>
        <taxon>Pseudomonadati</taxon>
        <taxon>Pseudomonadota</taxon>
        <taxon>Alphaproteobacteria</taxon>
        <taxon>Hyphomicrobiales</taxon>
        <taxon>Rhizobiaceae</taxon>
        <taxon>Rhizobium/Agrobacterium group</taxon>
        <taxon>Rhizobium</taxon>
    </lineage>
</organism>
<evidence type="ECO:0000256" key="7">
    <source>
        <dbReference type="ARBA" id="ARBA00022777"/>
    </source>
</evidence>
<feature type="transmembrane region" description="Helical" evidence="11">
    <location>
        <begin position="152"/>
        <end position="176"/>
    </location>
</feature>
<comment type="subcellular location">
    <subcellularLocation>
        <location evidence="2">Membrane</location>
    </subcellularLocation>
</comment>
<dbReference type="SMART" id="SM00387">
    <property type="entry name" value="HATPase_c"/>
    <property type="match status" value="1"/>
</dbReference>
<accession>A0ABY8IS71</accession>
<reference evidence="14" key="2">
    <citation type="journal article" date="2023" name="MicrobiologyOpen">
        <title>Genomics of the tumorigenes clade of the family Rhizobiaceae and description of Rhizobium rhododendri sp. nov.</title>
        <authorList>
            <person name="Kuzmanovic N."/>
            <person name="diCenzo G.C."/>
            <person name="Bunk B."/>
            <person name="Sproeer C."/>
            <person name="Fruehling A."/>
            <person name="Neumann-Schaal M."/>
            <person name="Overmann J."/>
            <person name="Smalla K."/>
        </authorList>
    </citation>
    <scope>NUCLEOTIDE SEQUENCE</scope>
    <source>
        <strain evidence="14">Rho-6.2</strain>
        <plasmid evidence="14">pTi6.2</plasmid>
    </source>
</reference>
<evidence type="ECO:0000256" key="9">
    <source>
        <dbReference type="ARBA" id="ARBA00023012"/>
    </source>
</evidence>
<keyword evidence="15" id="KW-1185">Reference proteome</keyword>
<name>A0ABY8IS71_9HYPH</name>
<evidence type="ECO:0000256" key="8">
    <source>
        <dbReference type="ARBA" id="ARBA00022989"/>
    </source>
</evidence>
<keyword evidence="7" id="KW-0418">Kinase</keyword>
<evidence type="ECO:0000256" key="10">
    <source>
        <dbReference type="ARBA" id="ARBA00023136"/>
    </source>
</evidence>
<evidence type="ECO:0000256" key="3">
    <source>
        <dbReference type="ARBA" id="ARBA00012438"/>
    </source>
</evidence>
<keyword evidence="10 11" id="KW-0472">Membrane</keyword>
<dbReference type="SUPFAM" id="SSF47384">
    <property type="entry name" value="Homodimeric domain of signal transducing histidine kinase"/>
    <property type="match status" value="1"/>
</dbReference>
<keyword evidence="14" id="KW-0614">Plasmid</keyword>
<evidence type="ECO:0000313" key="14">
    <source>
        <dbReference type="EMBL" id="WFS26325.1"/>
    </source>
</evidence>
<evidence type="ECO:0000256" key="2">
    <source>
        <dbReference type="ARBA" id="ARBA00004370"/>
    </source>
</evidence>
<dbReference type="GO" id="GO:0005524">
    <property type="term" value="F:ATP binding"/>
    <property type="evidence" value="ECO:0007669"/>
    <property type="project" value="UniProtKB-KW"/>
</dbReference>
<dbReference type="Proteomes" id="UP000318939">
    <property type="component" value="Plasmid pTi6.2"/>
</dbReference>
<proteinExistence type="predicted"/>
<evidence type="ECO:0000256" key="6">
    <source>
        <dbReference type="ARBA" id="ARBA00022692"/>
    </source>
</evidence>
<dbReference type="PROSITE" id="PS50885">
    <property type="entry name" value="HAMP"/>
    <property type="match status" value="1"/>
</dbReference>
<dbReference type="InterPro" id="IPR003594">
    <property type="entry name" value="HATPase_dom"/>
</dbReference>
<dbReference type="Pfam" id="PF02518">
    <property type="entry name" value="HATPase_c"/>
    <property type="match status" value="1"/>
</dbReference>
<reference evidence="14" key="1">
    <citation type="journal article" date="2019" name="Phytopathology">
        <title>A Novel Group of Rhizobium tumorigenes-Like Agrobacteria Associated with Crown Gall Disease of Rhododendron and Blueberry.</title>
        <authorList>
            <person name="Kuzmanovic N."/>
            <person name="Behrens P."/>
            <person name="Idczak E."/>
            <person name="Wagner S."/>
            <person name="Gotz M."/>
            <person name="Sproer C."/>
            <person name="Bunk B."/>
            <person name="Overmann J."/>
            <person name="Smalla K."/>
        </authorList>
    </citation>
    <scope>NUCLEOTIDE SEQUENCE</scope>
    <source>
        <strain evidence="14">Rho-6.2</strain>
    </source>
</reference>
<evidence type="ECO:0000313" key="15">
    <source>
        <dbReference type="Proteomes" id="UP000318939"/>
    </source>
</evidence>
<dbReference type="SMART" id="SM00388">
    <property type="entry name" value="HisKA"/>
    <property type="match status" value="1"/>
</dbReference>
<dbReference type="CDD" id="cd06225">
    <property type="entry name" value="HAMP"/>
    <property type="match status" value="1"/>
</dbReference>
<dbReference type="SMART" id="SM00304">
    <property type="entry name" value="HAMP"/>
    <property type="match status" value="1"/>
</dbReference>